<keyword evidence="3" id="KW-1185">Reference proteome</keyword>
<dbReference type="PROSITE" id="PS51257">
    <property type="entry name" value="PROKAR_LIPOPROTEIN"/>
    <property type="match status" value="1"/>
</dbReference>
<evidence type="ECO:0000313" key="3">
    <source>
        <dbReference type="Proteomes" id="UP001165296"/>
    </source>
</evidence>
<proteinExistence type="predicted"/>
<dbReference type="Proteomes" id="UP001165296">
    <property type="component" value="Unassembled WGS sequence"/>
</dbReference>
<gene>
    <name evidence="2" type="ORF">LGH74_24370</name>
</gene>
<protein>
    <recommendedName>
        <fullName evidence="4">DUF4382 domain-containing protein</fullName>
    </recommendedName>
</protein>
<evidence type="ECO:0000313" key="2">
    <source>
        <dbReference type="EMBL" id="MCB2411145.1"/>
    </source>
</evidence>
<dbReference type="EMBL" id="JAJADR010000015">
    <property type="protein sequence ID" value="MCB2411145.1"/>
    <property type="molecule type" value="Genomic_DNA"/>
</dbReference>
<reference evidence="2" key="1">
    <citation type="submission" date="2021-10" db="EMBL/GenBank/DDBJ databases">
        <authorList>
            <person name="Dean J.D."/>
            <person name="Kim M.K."/>
            <person name="Newey C.N."/>
            <person name="Stoker T.S."/>
            <person name="Thompson D.W."/>
            <person name="Grose J.H."/>
        </authorList>
    </citation>
    <scope>NUCLEOTIDE SEQUENCE</scope>
    <source>
        <strain evidence="2">BT178</strain>
    </source>
</reference>
<comment type="caution">
    <text evidence="2">The sequence shown here is derived from an EMBL/GenBank/DDBJ whole genome shotgun (WGS) entry which is preliminary data.</text>
</comment>
<keyword evidence="1" id="KW-0732">Signal</keyword>
<feature type="chain" id="PRO_5047134457" description="DUF4382 domain-containing protein" evidence="1">
    <location>
        <begin position="22"/>
        <end position="209"/>
    </location>
</feature>
<evidence type="ECO:0008006" key="4">
    <source>
        <dbReference type="Google" id="ProtNLM"/>
    </source>
</evidence>
<feature type="signal peptide" evidence="1">
    <location>
        <begin position="1"/>
        <end position="21"/>
    </location>
</feature>
<evidence type="ECO:0000256" key="1">
    <source>
        <dbReference type="SAM" id="SignalP"/>
    </source>
</evidence>
<sequence length="209" mass="22920">MFIHSRLPILTSCLFAFLACVALTGCQQKAPQDVASLAIYLADPANGLVHEHTAKPWHLMLRLLPDSFLTQLQGDETTLPARAESRFASQTITLKLQVASLEKGIPVQELMQQYPVAGTATTDAQTQLLYHMQDAGHLKINNKVIKPLAAFAEVTAQSDQSVNIVFVFPFTSDVLDGCPPVDFVLDNAFFLADPIRFHFAAKDILAVMP</sequence>
<accession>A0ABS8AZA3</accession>
<organism evidence="2 3">
    <name type="scientific">Hymenobacter lucidus</name>
    <dbReference type="NCBI Taxonomy" id="2880930"/>
    <lineage>
        <taxon>Bacteria</taxon>
        <taxon>Pseudomonadati</taxon>
        <taxon>Bacteroidota</taxon>
        <taxon>Cytophagia</taxon>
        <taxon>Cytophagales</taxon>
        <taxon>Hymenobacteraceae</taxon>
        <taxon>Hymenobacter</taxon>
    </lineage>
</organism>
<name>A0ABS8AZA3_9BACT</name>